<dbReference type="InterPro" id="IPR001048">
    <property type="entry name" value="Asp/Glu/Uridylate_kinase"/>
</dbReference>
<keyword evidence="6 15" id="KW-0808">Transferase</keyword>
<keyword evidence="17" id="KW-1185">Reference proteome</keyword>
<evidence type="ECO:0000256" key="9">
    <source>
        <dbReference type="ARBA" id="ARBA00022840"/>
    </source>
</evidence>
<keyword evidence="5" id="KW-0028">Amino-acid biosynthesis</keyword>
<dbReference type="Proteomes" id="UP000251120">
    <property type="component" value="Chromosome"/>
</dbReference>
<evidence type="ECO:0000313" key="17">
    <source>
        <dbReference type="Proteomes" id="UP000681131"/>
    </source>
</evidence>
<keyword evidence="4" id="KW-0055">Arginine biosynthesis</keyword>
<dbReference type="SUPFAM" id="SSF53633">
    <property type="entry name" value="Carbamate kinase-like"/>
    <property type="match status" value="1"/>
</dbReference>
<organism evidence="14 16">
    <name type="scientific">Francisella adeliensis</name>
    <dbReference type="NCBI Taxonomy" id="2007306"/>
    <lineage>
        <taxon>Bacteria</taxon>
        <taxon>Pseudomonadati</taxon>
        <taxon>Pseudomonadota</taxon>
        <taxon>Gammaproteobacteria</taxon>
        <taxon>Thiotrichales</taxon>
        <taxon>Francisellaceae</taxon>
        <taxon>Francisella</taxon>
    </lineage>
</organism>
<dbReference type="GO" id="GO:0003991">
    <property type="term" value="F:acetylglutamate kinase activity"/>
    <property type="evidence" value="ECO:0007669"/>
    <property type="project" value="UniProtKB-EC"/>
</dbReference>
<dbReference type="GO" id="GO:0005737">
    <property type="term" value="C:cytoplasm"/>
    <property type="evidence" value="ECO:0007669"/>
    <property type="project" value="InterPro"/>
</dbReference>
<dbReference type="EC" id="2.7.2.8" evidence="2"/>
<dbReference type="Gene3D" id="3.40.1160.10">
    <property type="entry name" value="Acetylglutamate kinase-like"/>
    <property type="match status" value="1"/>
</dbReference>
<dbReference type="PANTHER" id="PTHR23342">
    <property type="entry name" value="N-ACETYLGLUTAMATE SYNTHASE"/>
    <property type="match status" value="1"/>
</dbReference>
<sequence>MKKLSNKRILIKLGGSILEDNQVMKNLCRDVRRLKDEGAQVILVHGGGKYITKILHQHNLKTNFLEGLRVTPKEHMELIQMALYMVNKKITKTFSSISLEGIGISGEDSNLLISDFIDKDKYGYVGSIKEINPSIILKTLAQGLVPIVSTISLTDTYESVNVNADNVASEMAIICDVDELIYLTDQEGVLDKSGKLIPNLVTKDIEELTVNKTVIGGMGIKLNSVKSFLNCSKKNITILNGKQEEILLNKFIKEGEGNYGTTCRF</sequence>
<protein>
    <recommendedName>
        <fullName evidence="3">Acetylglutamate kinase</fullName>
        <ecNumber evidence="2">2.7.2.8</ecNumber>
    </recommendedName>
    <alternativeName>
        <fullName evidence="10">N-acetyl-L-glutamate 5-phosphotransferase</fullName>
    </alternativeName>
    <alternativeName>
        <fullName evidence="11">NAG kinase</fullName>
    </alternativeName>
</protein>
<reference evidence="15 17" key="2">
    <citation type="submission" date="2019-08" db="EMBL/GenBank/DDBJ databases">
        <title>Complete genome sequences of Francisella adeliensis (FSC1325 and FSC1326).</title>
        <authorList>
            <person name="Ohrman C."/>
            <person name="Uneklint I."/>
            <person name="Vallesi A."/>
            <person name="Karlsson L."/>
            <person name="Sjodin A."/>
        </authorList>
    </citation>
    <scope>NUCLEOTIDE SEQUENCE [LARGE SCALE GENOMIC DNA]</scope>
    <source>
        <strain evidence="15 17">FSC1325</strain>
    </source>
</reference>
<dbReference type="EMBL" id="CP021781">
    <property type="protein sequence ID" value="AXA34498.1"/>
    <property type="molecule type" value="Genomic_DNA"/>
</dbReference>
<dbReference type="AlphaFoldDB" id="A0A2Z4Y0U0"/>
<proteinExistence type="predicted"/>
<dbReference type="PIRSF" id="PIRSF000728">
    <property type="entry name" value="NAGK"/>
    <property type="match status" value="1"/>
</dbReference>
<dbReference type="GO" id="GO:0005524">
    <property type="term" value="F:ATP binding"/>
    <property type="evidence" value="ECO:0007669"/>
    <property type="project" value="UniProtKB-KW"/>
</dbReference>
<dbReference type="PANTHER" id="PTHR23342:SF0">
    <property type="entry name" value="N-ACETYLGLUTAMATE SYNTHASE, MITOCHONDRIAL"/>
    <property type="match status" value="1"/>
</dbReference>
<evidence type="ECO:0000256" key="4">
    <source>
        <dbReference type="ARBA" id="ARBA00022571"/>
    </source>
</evidence>
<keyword evidence="7" id="KW-0547">Nucleotide-binding</keyword>
<evidence type="ECO:0000256" key="10">
    <source>
        <dbReference type="ARBA" id="ARBA00030178"/>
    </source>
</evidence>
<dbReference type="NCBIfam" id="TIGR00761">
    <property type="entry name" value="argB"/>
    <property type="match status" value="1"/>
</dbReference>
<comment type="catalytic activity">
    <reaction evidence="12">
        <text>N-acetyl-L-glutamate + ATP = N-acetyl-L-glutamyl 5-phosphate + ADP</text>
        <dbReference type="Rhea" id="RHEA:14629"/>
        <dbReference type="ChEBI" id="CHEBI:30616"/>
        <dbReference type="ChEBI" id="CHEBI:44337"/>
        <dbReference type="ChEBI" id="CHEBI:57936"/>
        <dbReference type="ChEBI" id="CHEBI:456216"/>
        <dbReference type="EC" id="2.7.2.8"/>
    </reaction>
</comment>
<evidence type="ECO:0000313" key="15">
    <source>
        <dbReference type="EMBL" id="QIW12745.1"/>
    </source>
</evidence>
<evidence type="ECO:0000313" key="14">
    <source>
        <dbReference type="EMBL" id="AXA34498.1"/>
    </source>
</evidence>
<dbReference type="KEGG" id="fad:CDH04_08860"/>
<dbReference type="GO" id="GO:0006526">
    <property type="term" value="P:L-arginine biosynthetic process"/>
    <property type="evidence" value="ECO:0007669"/>
    <property type="project" value="UniProtKB-KW"/>
</dbReference>
<evidence type="ECO:0000256" key="6">
    <source>
        <dbReference type="ARBA" id="ARBA00022679"/>
    </source>
</evidence>
<dbReference type="CDD" id="cd04238">
    <property type="entry name" value="AAK_NAGK-like"/>
    <property type="match status" value="1"/>
</dbReference>
<evidence type="ECO:0000256" key="7">
    <source>
        <dbReference type="ARBA" id="ARBA00022741"/>
    </source>
</evidence>
<evidence type="ECO:0000256" key="1">
    <source>
        <dbReference type="ARBA" id="ARBA00004828"/>
    </source>
</evidence>
<keyword evidence="9" id="KW-0067">ATP-binding</keyword>
<evidence type="ECO:0000256" key="8">
    <source>
        <dbReference type="ARBA" id="ARBA00022777"/>
    </source>
</evidence>
<dbReference type="EMBL" id="CP043424">
    <property type="protein sequence ID" value="QIW12745.1"/>
    <property type="molecule type" value="Genomic_DNA"/>
</dbReference>
<feature type="domain" description="Aspartate/glutamate/uridylate kinase" evidence="13">
    <location>
        <begin position="7"/>
        <end position="240"/>
    </location>
</feature>
<name>A0A2Z4Y0U0_9GAMM</name>
<evidence type="ECO:0000256" key="11">
    <source>
        <dbReference type="ARBA" id="ARBA00030639"/>
    </source>
</evidence>
<dbReference type="Pfam" id="PF00696">
    <property type="entry name" value="AA_kinase"/>
    <property type="match status" value="1"/>
</dbReference>
<comment type="pathway">
    <text evidence="1">Amino-acid biosynthesis; L-arginine biosynthesis; N(2)-acetyl-L-ornithine from L-glutamate: step 2/4.</text>
</comment>
<evidence type="ECO:0000256" key="5">
    <source>
        <dbReference type="ARBA" id="ARBA00022605"/>
    </source>
</evidence>
<evidence type="ECO:0000313" key="16">
    <source>
        <dbReference type="Proteomes" id="UP000251120"/>
    </source>
</evidence>
<evidence type="ECO:0000259" key="13">
    <source>
        <dbReference type="Pfam" id="PF00696"/>
    </source>
</evidence>
<accession>A0A2Z4Y0U0</accession>
<dbReference type="OrthoDB" id="9803155at2"/>
<keyword evidence="8 14" id="KW-0418">Kinase</keyword>
<dbReference type="InterPro" id="IPR004662">
    <property type="entry name" value="AcgluKinase_fam"/>
</dbReference>
<gene>
    <name evidence="14" type="primary">argB</name>
    <name evidence="14" type="ORF">CDH04_08860</name>
    <name evidence="15" type="ORF">FZC43_08865</name>
</gene>
<dbReference type="RefSeq" id="WP_112870675.1">
    <property type="nucleotide sequence ID" value="NZ_CP021781.1"/>
</dbReference>
<reference evidence="14 16" key="1">
    <citation type="submission" date="2017-06" db="EMBL/GenBank/DDBJ databases">
        <title>Complete genome of Francisella adeliensis.</title>
        <authorList>
            <person name="Vallesi A."/>
            <person name="Sjodin A."/>
        </authorList>
    </citation>
    <scope>NUCLEOTIDE SEQUENCE [LARGE SCALE GENOMIC DNA]</scope>
    <source>
        <strain evidence="14 16">FDC440</strain>
    </source>
</reference>
<evidence type="ECO:0000256" key="3">
    <source>
        <dbReference type="ARBA" id="ARBA00021197"/>
    </source>
</evidence>
<dbReference type="Proteomes" id="UP000681131">
    <property type="component" value="Chromosome"/>
</dbReference>
<evidence type="ECO:0000256" key="2">
    <source>
        <dbReference type="ARBA" id="ARBA00013065"/>
    </source>
</evidence>
<evidence type="ECO:0000256" key="12">
    <source>
        <dbReference type="ARBA" id="ARBA00048141"/>
    </source>
</evidence>
<dbReference type="InterPro" id="IPR036393">
    <property type="entry name" value="AceGlu_kinase-like_sf"/>
</dbReference>